<keyword evidence="1" id="KW-0812">Transmembrane</keyword>
<dbReference type="AlphaFoldDB" id="A0A438GSZ8"/>
<organism evidence="2 3">
    <name type="scientific">Vitis vinifera</name>
    <name type="common">Grape</name>
    <dbReference type="NCBI Taxonomy" id="29760"/>
    <lineage>
        <taxon>Eukaryota</taxon>
        <taxon>Viridiplantae</taxon>
        <taxon>Streptophyta</taxon>
        <taxon>Embryophyta</taxon>
        <taxon>Tracheophyta</taxon>
        <taxon>Spermatophyta</taxon>
        <taxon>Magnoliopsida</taxon>
        <taxon>eudicotyledons</taxon>
        <taxon>Gunneridae</taxon>
        <taxon>Pentapetalae</taxon>
        <taxon>rosids</taxon>
        <taxon>Vitales</taxon>
        <taxon>Vitaceae</taxon>
        <taxon>Viteae</taxon>
        <taxon>Vitis</taxon>
    </lineage>
</organism>
<dbReference type="EMBL" id="QGNW01000351">
    <property type="protein sequence ID" value="RVW75341.1"/>
    <property type="molecule type" value="Genomic_DNA"/>
</dbReference>
<comment type="caution">
    <text evidence="2">The sequence shown here is derived from an EMBL/GenBank/DDBJ whole genome shotgun (WGS) entry which is preliminary data.</text>
</comment>
<gene>
    <name evidence="2" type="ORF">CK203_052922</name>
</gene>
<protein>
    <submittedName>
        <fullName evidence="2">Uncharacterized protein</fullName>
    </submittedName>
</protein>
<accession>A0A438GSZ8</accession>
<keyword evidence="1" id="KW-0472">Membrane</keyword>
<feature type="transmembrane region" description="Helical" evidence="1">
    <location>
        <begin position="45"/>
        <end position="70"/>
    </location>
</feature>
<evidence type="ECO:0000256" key="1">
    <source>
        <dbReference type="SAM" id="Phobius"/>
    </source>
</evidence>
<keyword evidence="1" id="KW-1133">Transmembrane helix</keyword>
<evidence type="ECO:0000313" key="3">
    <source>
        <dbReference type="Proteomes" id="UP000288805"/>
    </source>
</evidence>
<evidence type="ECO:0000313" key="2">
    <source>
        <dbReference type="EMBL" id="RVW75341.1"/>
    </source>
</evidence>
<reference evidence="2 3" key="1">
    <citation type="journal article" date="2018" name="PLoS Genet.">
        <title>Population sequencing reveals clonal diversity and ancestral inbreeding in the grapevine cultivar Chardonnay.</title>
        <authorList>
            <person name="Roach M.J."/>
            <person name="Johnson D.L."/>
            <person name="Bohlmann J."/>
            <person name="van Vuuren H.J."/>
            <person name="Jones S.J."/>
            <person name="Pretorius I.S."/>
            <person name="Schmidt S.A."/>
            <person name="Borneman A.R."/>
        </authorList>
    </citation>
    <scope>NUCLEOTIDE SEQUENCE [LARGE SCALE GENOMIC DNA]</scope>
    <source>
        <strain evidence="3">cv. Chardonnay</strain>
        <tissue evidence="2">Leaf</tissue>
    </source>
</reference>
<name>A0A438GSZ8_VITVI</name>
<proteinExistence type="predicted"/>
<dbReference type="Proteomes" id="UP000288805">
    <property type="component" value="Unassembled WGS sequence"/>
</dbReference>
<sequence length="201" mass="24626">MMRKREDDALEFRVLRESYGVGVWKAIRSGWETSRSRIREIKDKIVWGIWKGGFFLFLFSFCLNHFIHYWDKEGRGRSLSMEEEEARKEARELYKKWALLEEVSWRQKSREIWLKEGDRNTKFFHKMANAHRRRNQLNRIKVNRRCLTEESEIKEKVGRNFQELLTDPGDWKPNIDGLNFERLEVGMWRGWRSPFQRRIRI</sequence>